<evidence type="ECO:0000313" key="3">
    <source>
        <dbReference type="Proteomes" id="UP000011518"/>
    </source>
</evidence>
<feature type="region of interest" description="Disordered" evidence="1">
    <location>
        <begin position="1"/>
        <end position="28"/>
    </location>
</feature>
<feature type="compositionally biased region" description="Basic and acidic residues" evidence="1">
    <location>
        <begin position="80"/>
        <end position="90"/>
    </location>
</feature>
<name>L9L792_TUPCH</name>
<feature type="compositionally biased region" description="Basic and acidic residues" evidence="1">
    <location>
        <begin position="16"/>
        <end position="25"/>
    </location>
</feature>
<gene>
    <name evidence="2" type="ORF">TREES_T100011596</name>
</gene>
<keyword evidence="3" id="KW-1185">Reference proteome</keyword>
<evidence type="ECO:0000256" key="1">
    <source>
        <dbReference type="SAM" id="MobiDB-lite"/>
    </source>
</evidence>
<proteinExistence type="predicted"/>
<dbReference type="EMBL" id="KB320485">
    <property type="protein sequence ID" value="ELW70788.1"/>
    <property type="molecule type" value="Genomic_DNA"/>
</dbReference>
<reference evidence="3" key="2">
    <citation type="journal article" date="2013" name="Nat. Commun.">
        <title>Genome of the Chinese tree shrew.</title>
        <authorList>
            <person name="Fan Y."/>
            <person name="Huang Z.Y."/>
            <person name="Cao C.C."/>
            <person name="Chen C.S."/>
            <person name="Chen Y.X."/>
            <person name="Fan D.D."/>
            <person name="He J."/>
            <person name="Hou H.L."/>
            <person name="Hu L."/>
            <person name="Hu X.T."/>
            <person name="Jiang X.T."/>
            <person name="Lai R."/>
            <person name="Lang Y.S."/>
            <person name="Liang B."/>
            <person name="Liao S.G."/>
            <person name="Mu D."/>
            <person name="Ma Y.Y."/>
            <person name="Niu Y.Y."/>
            <person name="Sun X.Q."/>
            <person name="Xia J.Q."/>
            <person name="Xiao J."/>
            <person name="Xiong Z.Q."/>
            <person name="Xu L."/>
            <person name="Yang L."/>
            <person name="Zhang Y."/>
            <person name="Zhao W."/>
            <person name="Zhao X.D."/>
            <person name="Zheng Y.T."/>
            <person name="Zhou J.M."/>
            <person name="Zhu Y.B."/>
            <person name="Zhang G.J."/>
            <person name="Wang J."/>
            <person name="Yao Y.G."/>
        </authorList>
    </citation>
    <scope>NUCLEOTIDE SEQUENCE [LARGE SCALE GENOMIC DNA]</scope>
</reference>
<protein>
    <submittedName>
        <fullName evidence="2">Uncharacterized protein</fullName>
    </submittedName>
</protein>
<feature type="region of interest" description="Disordered" evidence="1">
    <location>
        <begin position="58"/>
        <end position="90"/>
    </location>
</feature>
<dbReference type="Proteomes" id="UP000011518">
    <property type="component" value="Unassembled WGS sequence"/>
</dbReference>
<accession>L9L792</accession>
<evidence type="ECO:0000313" key="2">
    <source>
        <dbReference type="EMBL" id="ELW70788.1"/>
    </source>
</evidence>
<reference evidence="3" key="1">
    <citation type="submission" date="2012-07" db="EMBL/GenBank/DDBJ databases">
        <title>Genome of the Chinese tree shrew, a rising model animal genetically related to primates.</title>
        <authorList>
            <person name="Zhang G."/>
            <person name="Fan Y."/>
            <person name="Yao Y."/>
            <person name="Huang Z."/>
        </authorList>
    </citation>
    <scope>NUCLEOTIDE SEQUENCE [LARGE SCALE GENOMIC DNA]</scope>
</reference>
<sequence>MAGHLLPLPWTSSPADRQRREEGSERGPAVVFTLDSAIFIGPRPLTVTGSPAVQLRMQRPLMGRDSGPVPTAVQVESDQDVERSRQHGQD</sequence>
<dbReference type="AlphaFoldDB" id="L9L792"/>
<organism evidence="2 3">
    <name type="scientific">Tupaia chinensis</name>
    <name type="common">Chinese tree shrew</name>
    <name type="synonym">Tupaia belangeri chinensis</name>
    <dbReference type="NCBI Taxonomy" id="246437"/>
    <lineage>
        <taxon>Eukaryota</taxon>
        <taxon>Metazoa</taxon>
        <taxon>Chordata</taxon>
        <taxon>Craniata</taxon>
        <taxon>Vertebrata</taxon>
        <taxon>Euteleostomi</taxon>
        <taxon>Mammalia</taxon>
        <taxon>Eutheria</taxon>
        <taxon>Euarchontoglires</taxon>
        <taxon>Scandentia</taxon>
        <taxon>Tupaiidae</taxon>
        <taxon>Tupaia</taxon>
    </lineage>
</organism>
<dbReference type="InParanoid" id="L9L792"/>